<evidence type="ECO:0000259" key="14">
    <source>
        <dbReference type="PROSITE" id="PS51195"/>
    </source>
</evidence>
<keyword evidence="7" id="KW-0346">Stress response</keyword>
<dbReference type="PATRIC" id="fig|1330330.3.peg.1252"/>
<dbReference type="Pfam" id="PF00271">
    <property type="entry name" value="Helicase_C"/>
    <property type="match status" value="1"/>
</dbReference>
<dbReference type="InterPro" id="IPR057325">
    <property type="entry name" value="DeaD_dimer"/>
</dbReference>
<evidence type="ECO:0000313" key="15">
    <source>
        <dbReference type="EMBL" id="AKI97475.1"/>
    </source>
</evidence>
<dbReference type="EC" id="3.6.4.13" evidence="1"/>
<dbReference type="InterPro" id="IPR000629">
    <property type="entry name" value="RNA-helicase_DEAD-box_CS"/>
</dbReference>
<dbReference type="Gene3D" id="3.40.50.300">
    <property type="entry name" value="P-loop containing nucleotide triphosphate hydrolases"/>
    <property type="match status" value="2"/>
</dbReference>
<keyword evidence="5 11" id="KW-0347">Helicase</keyword>
<dbReference type="GO" id="GO:0005524">
    <property type="term" value="F:ATP binding"/>
    <property type="evidence" value="ECO:0007669"/>
    <property type="project" value="UniProtKB-KW"/>
</dbReference>
<evidence type="ECO:0000256" key="8">
    <source>
        <dbReference type="ARBA" id="ARBA00038437"/>
    </source>
</evidence>
<protein>
    <recommendedName>
        <fullName evidence="1">RNA helicase</fullName>
        <ecNumber evidence="1">3.6.4.13</ecNumber>
    </recommendedName>
</protein>
<dbReference type="AlphaFoldDB" id="A0A0G2Z7B0"/>
<dbReference type="GO" id="GO:0016787">
    <property type="term" value="F:hydrolase activity"/>
    <property type="evidence" value="ECO:0007669"/>
    <property type="project" value="UniProtKB-KW"/>
</dbReference>
<evidence type="ECO:0000313" key="16">
    <source>
        <dbReference type="Proteomes" id="UP000035159"/>
    </source>
</evidence>
<dbReference type="GO" id="GO:0009409">
    <property type="term" value="P:response to cold"/>
    <property type="evidence" value="ECO:0007669"/>
    <property type="project" value="TreeGrafter"/>
</dbReference>
<evidence type="ECO:0000256" key="1">
    <source>
        <dbReference type="ARBA" id="ARBA00012552"/>
    </source>
</evidence>
<evidence type="ECO:0000259" key="12">
    <source>
        <dbReference type="PROSITE" id="PS51192"/>
    </source>
</evidence>
<keyword evidence="2" id="KW-0963">Cytoplasm</keyword>
<feature type="domain" description="DEAD-box RNA helicase Q" evidence="14">
    <location>
        <begin position="3"/>
        <end position="31"/>
    </location>
</feature>
<dbReference type="SMART" id="SM00487">
    <property type="entry name" value="DEXDc"/>
    <property type="match status" value="1"/>
</dbReference>
<dbReference type="KEGG" id="kpf:IX53_06180"/>
<dbReference type="PANTHER" id="PTHR47963:SF8">
    <property type="entry name" value="ATP-DEPENDENT RNA HELICASE DEAD"/>
    <property type="match status" value="1"/>
</dbReference>
<dbReference type="InterPro" id="IPR027417">
    <property type="entry name" value="P-loop_NTPase"/>
</dbReference>
<reference evidence="15 16" key="1">
    <citation type="submission" date="2015-04" db="EMBL/GenBank/DDBJ databases">
        <title>Complete Genome Sequence of Kosmotoga pacifica SLHLJ1.</title>
        <authorList>
            <person name="Jiang L.J."/>
            <person name="Shao Z.Z."/>
            <person name="Jebbar M."/>
        </authorList>
    </citation>
    <scope>NUCLEOTIDE SEQUENCE [LARGE SCALE GENOMIC DNA]</scope>
    <source>
        <strain evidence="15 16">SLHLJ1</strain>
    </source>
</reference>
<dbReference type="PROSITE" id="PS51194">
    <property type="entry name" value="HELICASE_CTER"/>
    <property type="match status" value="1"/>
</dbReference>
<organism evidence="15 16">
    <name type="scientific">Kosmotoga pacifica</name>
    <dbReference type="NCBI Taxonomy" id="1330330"/>
    <lineage>
        <taxon>Bacteria</taxon>
        <taxon>Thermotogati</taxon>
        <taxon>Thermotogota</taxon>
        <taxon>Thermotogae</taxon>
        <taxon>Kosmotogales</taxon>
        <taxon>Kosmotogaceae</taxon>
        <taxon>Kosmotoga</taxon>
    </lineage>
</organism>
<dbReference type="PROSITE" id="PS51195">
    <property type="entry name" value="Q_MOTIF"/>
    <property type="match status" value="1"/>
</dbReference>
<gene>
    <name evidence="15" type="ORF">IX53_06180</name>
</gene>
<dbReference type="Gene3D" id="3.30.70.330">
    <property type="match status" value="1"/>
</dbReference>
<dbReference type="CDD" id="cd18787">
    <property type="entry name" value="SF2_C_DEAD"/>
    <property type="match status" value="1"/>
</dbReference>
<feature type="short sequence motif" description="Q motif" evidence="10">
    <location>
        <begin position="3"/>
        <end position="31"/>
    </location>
</feature>
<evidence type="ECO:0000256" key="2">
    <source>
        <dbReference type="ARBA" id="ARBA00022490"/>
    </source>
</evidence>
<dbReference type="InterPro" id="IPR001650">
    <property type="entry name" value="Helicase_C-like"/>
</dbReference>
<proteinExistence type="inferred from homology"/>
<sequence length="518" mass="58397">MNKKFNEMGLSRKMLTAIEKMGFSEPTPIQSSAIPAILEGKDMIGQAHTGTGKTATFGIPMLELLDYSSRNVQALVLCPTRELAVQVTREISTLGANREKLSAVTVYGGQPIERQIRALKKGVQIVVGTPGRLMDHMRRGTLKLDNVKYVVLDEADEMLNMGFLEDIEYILSQINADRQTVMFSATMPRPIVTLARKFQKEPELIRVVERVLTVPTIEQYYLEVKEVNKANVLSRLLEYYNLELSLVFCNTKKKVDELVVQLQGMGYSADGLHGDMNQSLRDRVMRSFRNGSIKILVATDVAARGIDVDNIEAVFNYDIPEDEEYYVHRIGRTGRAGKTGMAFSFAYGRSLYRLREIQRYTKIKVNPLNIPTLKDIKARKAEAFLDEINKILEQGNLGDYIPAVESLITRGYTSMEIAAALIKMHVSQNNLQEEPETSRDRKMVKLFINAGKKHNVRARDLLGAITGETGIPGDRIGAIKLLDKHSYVEVDYKYAELVIESLNRCRIKGNRVSVQRVN</sequence>
<evidence type="ECO:0000256" key="6">
    <source>
        <dbReference type="ARBA" id="ARBA00022840"/>
    </source>
</evidence>
<dbReference type="Pfam" id="PF00270">
    <property type="entry name" value="DEAD"/>
    <property type="match status" value="1"/>
</dbReference>
<dbReference type="STRING" id="1330330.IX53_06180"/>
<keyword evidence="6 11" id="KW-0067">ATP-binding</keyword>
<keyword evidence="16" id="KW-1185">Reference proteome</keyword>
<evidence type="ECO:0000256" key="3">
    <source>
        <dbReference type="ARBA" id="ARBA00022741"/>
    </source>
</evidence>
<dbReference type="FunFam" id="3.40.50.300:FF:000108">
    <property type="entry name" value="ATP-dependent RNA helicase RhlE"/>
    <property type="match status" value="1"/>
</dbReference>
<dbReference type="CDD" id="cd12252">
    <property type="entry name" value="RRM_DbpA"/>
    <property type="match status" value="1"/>
</dbReference>
<dbReference type="Pfam" id="PF03880">
    <property type="entry name" value="DbpA"/>
    <property type="match status" value="1"/>
</dbReference>
<feature type="domain" description="Helicase C-terminal" evidence="13">
    <location>
        <begin position="216"/>
        <end position="376"/>
    </location>
</feature>
<dbReference type="PROSITE" id="PS51192">
    <property type="entry name" value="HELICASE_ATP_BIND_1"/>
    <property type="match status" value="1"/>
</dbReference>
<dbReference type="InterPro" id="IPR050547">
    <property type="entry name" value="DEAD_box_RNA_helicases"/>
</dbReference>
<keyword evidence="4 11" id="KW-0378">Hydrolase</keyword>
<evidence type="ECO:0000256" key="10">
    <source>
        <dbReference type="PROSITE-ProRule" id="PRU00552"/>
    </source>
</evidence>
<comment type="catalytic activity">
    <reaction evidence="9">
        <text>ATP + H2O = ADP + phosphate + H(+)</text>
        <dbReference type="Rhea" id="RHEA:13065"/>
        <dbReference type="ChEBI" id="CHEBI:15377"/>
        <dbReference type="ChEBI" id="CHEBI:15378"/>
        <dbReference type="ChEBI" id="CHEBI:30616"/>
        <dbReference type="ChEBI" id="CHEBI:43474"/>
        <dbReference type="ChEBI" id="CHEBI:456216"/>
        <dbReference type="EC" id="3.6.4.13"/>
    </reaction>
</comment>
<dbReference type="Pfam" id="PF25399">
    <property type="entry name" value="DeaD_dimer"/>
    <property type="match status" value="1"/>
</dbReference>
<evidence type="ECO:0000256" key="5">
    <source>
        <dbReference type="ARBA" id="ARBA00022806"/>
    </source>
</evidence>
<dbReference type="Proteomes" id="UP000035159">
    <property type="component" value="Chromosome"/>
</dbReference>
<dbReference type="InterPro" id="IPR012677">
    <property type="entry name" value="Nucleotide-bd_a/b_plait_sf"/>
</dbReference>
<feature type="domain" description="Helicase ATP-binding" evidence="12">
    <location>
        <begin position="34"/>
        <end position="205"/>
    </location>
</feature>
<evidence type="ECO:0000256" key="4">
    <source>
        <dbReference type="ARBA" id="ARBA00022801"/>
    </source>
</evidence>
<dbReference type="GO" id="GO:0005829">
    <property type="term" value="C:cytosol"/>
    <property type="evidence" value="ECO:0007669"/>
    <property type="project" value="TreeGrafter"/>
</dbReference>
<name>A0A0G2Z7B0_9BACT</name>
<dbReference type="GO" id="GO:0005840">
    <property type="term" value="C:ribosome"/>
    <property type="evidence" value="ECO:0007669"/>
    <property type="project" value="TreeGrafter"/>
</dbReference>
<dbReference type="SUPFAM" id="SSF52540">
    <property type="entry name" value="P-loop containing nucleoside triphosphate hydrolases"/>
    <property type="match status" value="1"/>
</dbReference>
<dbReference type="EMBL" id="CP011232">
    <property type="protein sequence ID" value="AKI97475.1"/>
    <property type="molecule type" value="Genomic_DNA"/>
</dbReference>
<dbReference type="SMART" id="SM00490">
    <property type="entry name" value="HELICc"/>
    <property type="match status" value="1"/>
</dbReference>
<dbReference type="RefSeq" id="WP_047754609.1">
    <property type="nucleotide sequence ID" value="NZ_CAJUHA010000011.1"/>
</dbReference>
<dbReference type="InterPro" id="IPR014001">
    <property type="entry name" value="Helicase_ATP-bd"/>
</dbReference>
<dbReference type="CDD" id="cd00268">
    <property type="entry name" value="DEADc"/>
    <property type="match status" value="1"/>
</dbReference>
<dbReference type="InterPro" id="IPR014014">
    <property type="entry name" value="RNA_helicase_DEAD_Q_motif"/>
</dbReference>
<dbReference type="InterPro" id="IPR011545">
    <property type="entry name" value="DEAD/DEAH_box_helicase_dom"/>
</dbReference>
<accession>A0A0G2Z7B0</accession>
<evidence type="ECO:0000256" key="9">
    <source>
        <dbReference type="ARBA" id="ARBA00047984"/>
    </source>
</evidence>
<evidence type="ECO:0000256" key="7">
    <source>
        <dbReference type="ARBA" id="ARBA00023016"/>
    </source>
</evidence>
<dbReference type="PANTHER" id="PTHR47963">
    <property type="entry name" value="DEAD-BOX ATP-DEPENDENT RNA HELICASE 47, MITOCHONDRIAL"/>
    <property type="match status" value="1"/>
</dbReference>
<evidence type="ECO:0000256" key="11">
    <source>
        <dbReference type="RuleBase" id="RU000492"/>
    </source>
</evidence>
<dbReference type="InterPro" id="IPR005580">
    <property type="entry name" value="DbpA/CsdA_RNA-bd_dom"/>
</dbReference>
<dbReference type="OrthoDB" id="9805696at2"/>
<dbReference type="PROSITE" id="PS00039">
    <property type="entry name" value="DEAD_ATP_HELICASE"/>
    <property type="match status" value="1"/>
</dbReference>
<dbReference type="GO" id="GO:0033592">
    <property type="term" value="F:RNA strand annealing activity"/>
    <property type="evidence" value="ECO:0007669"/>
    <property type="project" value="TreeGrafter"/>
</dbReference>
<dbReference type="GO" id="GO:0003724">
    <property type="term" value="F:RNA helicase activity"/>
    <property type="evidence" value="ECO:0007669"/>
    <property type="project" value="UniProtKB-EC"/>
</dbReference>
<evidence type="ECO:0000259" key="13">
    <source>
        <dbReference type="PROSITE" id="PS51194"/>
    </source>
</evidence>
<dbReference type="InterPro" id="IPR044742">
    <property type="entry name" value="DEAD/DEAH_RhlB"/>
</dbReference>
<comment type="similarity">
    <text evidence="8 11">Belongs to the DEAD box helicase family.</text>
</comment>
<keyword evidence="3 11" id="KW-0547">Nucleotide-binding</keyword>